<feature type="compositionally biased region" description="Polar residues" evidence="1">
    <location>
        <begin position="165"/>
        <end position="177"/>
    </location>
</feature>
<proteinExistence type="predicted"/>
<dbReference type="AlphaFoldDB" id="A0AAJ8JYS3"/>
<evidence type="ECO:0000313" key="3">
    <source>
        <dbReference type="Proteomes" id="UP000094043"/>
    </source>
</evidence>
<reference evidence="2" key="2">
    <citation type="journal article" date="2022" name="Elife">
        <title>Obligate sexual reproduction of a homothallic fungus closely related to the Cryptococcus pathogenic species complex.</title>
        <authorList>
            <person name="Passer A.R."/>
            <person name="Clancey S.A."/>
            <person name="Shea T."/>
            <person name="David-Palma M."/>
            <person name="Averette A.F."/>
            <person name="Boekhout T."/>
            <person name="Porcel B.M."/>
            <person name="Nowrousian M."/>
            <person name="Cuomo C.A."/>
            <person name="Sun S."/>
            <person name="Heitman J."/>
            <person name="Coelho M.A."/>
        </authorList>
    </citation>
    <scope>NUCLEOTIDE SEQUENCE</scope>
    <source>
        <strain evidence="2">CBS 7841</strain>
    </source>
</reference>
<dbReference type="RefSeq" id="XP_066071590.1">
    <property type="nucleotide sequence ID" value="XM_066215493.1"/>
</dbReference>
<dbReference type="Proteomes" id="UP000094043">
    <property type="component" value="Chromosome 8"/>
</dbReference>
<feature type="compositionally biased region" description="Low complexity" evidence="1">
    <location>
        <begin position="121"/>
        <end position="145"/>
    </location>
</feature>
<gene>
    <name evidence="2" type="ORF">L203_106135</name>
</gene>
<sequence length="183" mass="19920">MEPEDTTGWYQPPSNPHTRPDGSEQFYVSKSDYDAMVAGLRLKIAGLTQERNNAKRCLLEQNEVTTMLLANLRNRDETIAAQKNMLDTYYSCYGPIPETVTGSGEQTTMPSAVRHANTGNSHPASRPHAASSGASASVGTVQQTQGLGGTTMSPQQWREWEELYGQSSRGNPATSHNPGHPGR</sequence>
<reference evidence="2" key="1">
    <citation type="submission" date="2016-06" db="EMBL/GenBank/DDBJ databases">
        <authorList>
            <person name="Cuomo C."/>
            <person name="Litvintseva A."/>
            <person name="Heitman J."/>
            <person name="Chen Y."/>
            <person name="Sun S."/>
            <person name="Springer D."/>
            <person name="Dromer F."/>
            <person name="Young S."/>
            <person name="Zeng Q."/>
            <person name="Chapman S."/>
            <person name="Gujja S."/>
            <person name="Saif S."/>
            <person name="Birren B."/>
        </authorList>
    </citation>
    <scope>NUCLEOTIDE SEQUENCE</scope>
    <source>
        <strain evidence="2">CBS 7841</strain>
    </source>
</reference>
<feature type="region of interest" description="Disordered" evidence="1">
    <location>
        <begin position="1"/>
        <end position="23"/>
    </location>
</feature>
<feature type="region of interest" description="Disordered" evidence="1">
    <location>
        <begin position="102"/>
        <end position="183"/>
    </location>
</feature>
<accession>A0AAJ8JYS3</accession>
<evidence type="ECO:0000256" key="1">
    <source>
        <dbReference type="SAM" id="MobiDB-lite"/>
    </source>
</evidence>
<protein>
    <submittedName>
        <fullName evidence="2">Uncharacterized protein</fullName>
    </submittedName>
</protein>
<keyword evidence="3" id="KW-1185">Reference proteome</keyword>
<reference evidence="2" key="3">
    <citation type="submission" date="2024-01" db="EMBL/GenBank/DDBJ databases">
        <authorList>
            <person name="Coelho M.A."/>
            <person name="David-Palma M."/>
            <person name="Shea T."/>
            <person name="Sun S."/>
            <person name="Cuomo C.A."/>
            <person name="Heitman J."/>
        </authorList>
    </citation>
    <scope>NUCLEOTIDE SEQUENCE</scope>
    <source>
        <strain evidence="2">CBS 7841</strain>
    </source>
</reference>
<dbReference type="EMBL" id="CP143791">
    <property type="protein sequence ID" value="WVN90890.1"/>
    <property type="molecule type" value="Genomic_DNA"/>
</dbReference>
<dbReference type="GeneID" id="91090343"/>
<name>A0AAJ8JYS3_9TREE</name>
<organism evidence="2 3">
    <name type="scientific">Cryptococcus depauperatus CBS 7841</name>
    <dbReference type="NCBI Taxonomy" id="1295531"/>
    <lineage>
        <taxon>Eukaryota</taxon>
        <taxon>Fungi</taxon>
        <taxon>Dikarya</taxon>
        <taxon>Basidiomycota</taxon>
        <taxon>Agaricomycotina</taxon>
        <taxon>Tremellomycetes</taxon>
        <taxon>Tremellales</taxon>
        <taxon>Cryptococcaceae</taxon>
        <taxon>Cryptococcus</taxon>
    </lineage>
</organism>
<evidence type="ECO:0000313" key="2">
    <source>
        <dbReference type="EMBL" id="WVN90890.1"/>
    </source>
</evidence>
<dbReference type="KEGG" id="cdep:91090343"/>